<name>A0ABZ2M1Z0_9BACT</name>
<gene>
    <name evidence="4" type="ORF">LZC94_46990</name>
</gene>
<keyword evidence="2" id="KW-1133">Transmembrane helix</keyword>
<feature type="transmembrane region" description="Helical" evidence="2">
    <location>
        <begin position="235"/>
        <end position="256"/>
    </location>
</feature>
<feature type="signal peptide" evidence="3">
    <location>
        <begin position="1"/>
        <end position="24"/>
    </location>
</feature>
<evidence type="ECO:0000256" key="3">
    <source>
        <dbReference type="SAM" id="SignalP"/>
    </source>
</evidence>
<dbReference type="RefSeq" id="WP_394824981.1">
    <property type="nucleotide sequence ID" value="NZ_CP089984.1"/>
</dbReference>
<evidence type="ECO:0000256" key="1">
    <source>
        <dbReference type="SAM" id="MobiDB-lite"/>
    </source>
</evidence>
<keyword evidence="2" id="KW-0472">Membrane</keyword>
<reference evidence="4 5" key="1">
    <citation type="submission" date="2021-12" db="EMBL/GenBank/DDBJ databases">
        <title>Discovery of the Pendulisporaceae a myxobacterial family with distinct sporulation behavior and unique specialized metabolism.</title>
        <authorList>
            <person name="Garcia R."/>
            <person name="Popoff A."/>
            <person name="Bader C.D."/>
            <person name="Loehr J."/>
            <person name="Walesch S."/>
            <person name="Walt C."/>
            <person name="Boldt J."/>
            <person name="Bunk B."/>
            <person name="Haeckl F.J.F.P.J."/>
            <person name="Gunesch A.P."/>
            <person name="Birkelbach J."/>
            <person name="Nuebel U."/>
            <person name="Pietschmann T."/>
            <person name="Bach T."/>
            <person name="Mueller R."/>
        </authorList>
    </citation>
    <scope>NUCLEOTIDE SEQUENCE [LARGE SCALE GENOMIC DNA]</scope>
    <source>
        <strain evidence="4 5">MSr11954</strain>
    </source>
</reference>
<evidence type="ECO:0000313" key="4">
    <source>
        <dbReference type="EMBL" id="WXB15356.1"/>
    </source>
</evidence>
<dbReference type="EMBL" id="CP089984">
    <property type="protein sequence ID" value="WXB15356.1"/>
    <property type="molecule type" value="Genomic_DNA"/>
</dbReference>
<feature type="chain" id="PRO_5047353573" description="Tetratricopeptide repeat protein" evidence="3">
    <location>
        <begin position="25"/>
        <end position="351"/>
    </location>
</feature>
<organism evidence="4 5">
    <name type="scientific">Pendulispora albinea</name>
    <dbReference type="NCBI Taxonomy" id="2741071"/>
    <lineage>
        <taxon>Bacteria</taxon>
        <taxon>Pseudomonadati</taxon>
        <taxon>Myxococcota</taxon>
        <taxon>Myxococcia</taxon>
        <taxon>Myxococcales</taxon>
        <taxon>Sorangiineae</taxon>
        <taxon>Pendulisporaceae</taxon>
        <taxon>Pendulispora</taxon>
    </lineage>
</organism>
<sequence length="351" mass="37699">MIVRSRPFFFVALCLFLMSPTAHADDDRAATLARRLLKAGVEQYKAGDFEAARMSFTQSFALRATGDALRRLAQAELRTNHPLEALEHFRLYGRDRNADRDFVRDDLPNYIEACHGQLGHLRITASPGDSILVDGRRAMVDDRSTPRFVGEVNLVVVPGERLVTARGKEDQAQRVMVLAGEVVDVVFHKENSASSALPAVQSPVSGPIPAPVQPQKEPTLPPMTSSKTFWPPPPASLIAAGVSGAGVIVGIVFTAIRHGNADDRRAFRTQHPGVICGPGGSAASETCTRWNDLLDAESQSKTIANVAFGVGIGAAVVAVGTWFLFPRVTTQAQVKPVFAPGQAGVELGGRF</sequence>
<keyword evidence="3" id="KW-0732">Signal</keyword>
<evidence type="ECO:0000256" key="2">
    <source>
        <dbReference type="SAM" id="Phobius"/>
    </source>
</evidence>
<accession>A0ABZ2M1Z0</accession>
<evidence type="ECO:0008006" key="6">
    <source>
        <dbReference type="Google" id="ProtNLM"/>
    </source>
</evidence>
<evidence type="ECO:0000313" key="5">
    <source>
        <dbReference type="Proteomes" id="UP001370348"/>
    </source>
</evidence>
<keyword evidence="2" id="KW-0812">Transmembrane</keyword>
<feature type="region of interest" description="Disordered" evidence="1">
    <location>
        <begin position="196"/>
        <end position="224"/>
    </location>
</feature>
<dbReference type="Proteomes" id="UP001370348">
    <property type="component" value="Chromosome"/>
</dbReference>
<protein>
    <recommendedName>
        <fullName evidence="6">Tetratricopeptide repeat protein</fullName>
    </recommendedName>
</protein>
<keyword evidence="5" id="KW-1185">Reference proteome</keyword>
<proteinExistence type="predicted"/>
<feature type="transmembrane region" description="Helical" evidence="2">
    <location>
        <begin position="303"/>
        <end position="325"/>
    </location>
</feature>